<dbReference type="PANTHER" id="PTHR43527">
    <property type="entry name" value="4-DIPHOSPHOCYTIDYL-2-C-METHYL-D-ERYTHRITOL KINASE, CHLOROPLASTIC"/>
    <property type="match status" value="1"/>
</dbReference>
<reference evidence="12" key="1">
    <citation type="journal article" date="2018" name="Environ. Microbiol.">
        <title>Sporulation capability and amylosome conservation among diverse human colonic and rumen isolates of the keystone starch-degrader Ruminococcus bromii.</title>
        <authorList>
            <person name="Mukhopadhya I."/>
            <person name="Morais S."/>
            <person name="Laverde-Gomez J."/>
            <person name="Sheridan P.O."/>
            <person name="Walker A.W."/>
            <person name="Kelly W."/>
            <person name="Klieve A.V."/>
            <person name="Ouwerkerk D."/>
            <person name="Duncan S.H."/>
            <person name="Louis P."/>
            <person name="Koropatkin N."/>
            <person name="Cockburn D."/>
            <person name="Kibler R."/>
            <person name="Cooper P.J."/>
            <person name="Sandoval C."/>
            <person name="Crost E."/>
            <person name="Juge N."/>
            <person name="Bayer E.A."/>
            <person name="Flint H.J."/>
        </authorList>
    </citation>
    <scope>NUCLEOTIDE SEQUENCE [LARGE SCALE GENOMIC DNA]</scope>
    <source>
        <strain evidence="12">ATCC 27255</strain>
    </source>
</reference>
<dbReference type="AlphaFoldDB" id="A0A2N0UMM8"/>
<dbReference type="Gene3D" id="3.30.230.10">
    <property type="match status" value="1"/>
</dbReference>
<keyword evidence="4 9" id="KW-0808">Transferase</keyword>
<feature type="active site" evidence="9">
    <location>
        <position position="137"/>
    </location>
</feature>
<evidence type="ECO:0000256" key="3">
    <source>
        <dbReference type="ARBA" id="ARBA00017473"/>
    </source>
</evidence>
<evidence type="ECO:0000256" key="6">
    <source>
        <dbReference type="ARBA" id="ARBA00022777"/>
    </source>
</evidence>
<dbReference type="GO" id="GO:0005524">
    <property type="term" value="F:ATP binding"/>
    <property type="evidence" value="ECO:0007669"/>
    <property type="project" value="UniProtKB-UniRule"/>
</dbReference>
<comment type="caution">
    <text evidence="12">The sequence shown here is derived from an EMBL/GenBank/DDBJ whole genome shotgun (WGS) entry which is preliminary data.</text>
</comment>
<evidence type="ECO:0000259" key="11">
    <source>
        <dbReference type="Pfam" id="PF08544"/>
    </source>
</evidence>
<dbReference type="GO" id="GO:0050515">
    <property type="term" value="F:4-(cytidine 5'-diphospho)-2-C-methyl-D-erythritol kinase activity"/>
    <property type="evidence" value="ECO:0007669"/>
    <property type="project" value="UniProtKB-UniRule"/>
</dbReference>
<dbReference type="InterPro" id="IPR020568">
    <property type="entry name" value="Ribosomal_Su5_D2-typ_SF"/>
</dbReference>
<dbReference type="Pfam" id="PF08544">
    <property type="entry name" value="GHMP_kinases_C"/>
    <property type="match status" value="1"/>
</dbReference>
<evidence type="ECO:0000313" key="12">
    <source>
        <dbReference type="EMBL" id="PKD28198.1"/>
    </source>
</evidence>
<evidence type="ECO:0000256" key="1">
    <source>
        <dbReference type="ARBA" id="ARBA00009684"/>
    </source>
</evidence>
<proteinExistence type="inferred from homology"/>
<dbReference type="HAMAP" id="MF_00061">
    <property type="entry name" value="IspE"/>
    <property type="match status" value="1"/>
</dbReference>
<evidence type="ECO:0000256" key="2">
    <source>
        <dbReference type="ARBA" id="ARBA00012052"/>
    </source>
</evidence>
<evidence type="ECO:0000256" key="4">
    <source>
        <dbReference type="ARBA" id="ARBA00022679"/>
    </source>
</evidence>
<dbReference type="EC" id="2.7.1.148" evidence="2 9"/>
<dbReference type="InterPro" id="IPR004424">
    <property type="entry name" value="IspE"/>
</dbReference>
<dbReference type="SUPFAM" id="SSF54211">
    <property type="entry name" value="Ribosomal protein S5 domain 2-like"/>
    <property type="match status" value="1"/>
</dbReference>
<dbReference type="GO" id="GO:0019288">
    <property type="term" value="P:isopentenyl diphosphate biosynthetic process, methylerythritol 4-phosphate pathway"/>
    <property type="evidence" value="ECO:0007669"/>
    <property type="project" value="UniProtKB-UniRule"/>
</dbReference>
<feature type="domain" description="GHMP kinase C-terminal" evidence="11">
    <location>
        <begin position="215"/>
        <end position="274"/>
    </location>
</feature>
<dbReference type="UniPathway" id="UPA00056">
    <property type="reaction ID" value="UER00094"/>
</dbReference>
<keyword evidence="13" id="KW-1185">Reference proteome</keyword>
<sequence length="289" mass="31130">MEVKVLAPAKINLSLDVLSKRADGYHNISTVMQAVDLYDTITITDNESGTVTISCNYDGVPCDDSNICAKAAYKFFDYCKTDVKGVHIDIDKKIPTQAGLAGGSSDGAAVILGLNNMFGTMLKPAEMREIGEKVGADVPFCLEGGTKLCTGIGTAIKKVASFRCDSIVICKPDSVSVSTADAYKKVDTLNPHACYTDEMVKALFSRDMFMISTTIFNDFELALQIPEVNEIKSIMLKSKARGAGMSGSGSAVFGVFTSSRRAKKCYDKLCESYKEVFLCKPVSDGCKVL</sequence>
<dbReference type="SUPFAM" id="SSF55060">
    <property type="entry name" value="GHMP Kinase, C-terminal domain"/>
    <property type="match status" value="1"/>
</dbReference>
<dbReference type="EMBL" id="NNSR01000063">
    <property type="protein sequence ID" value="PKD28198.1"/>
    <property type="molecule type" value="Genomic_DNA"/>
</dbReference>
<dbReference type="Proteomes" id="UP000233425">
    <property type="component" value="Unassembled WGS sequence"/>
</dbReference>
<dbReference type="PANTHER" id="PTHR43527:SF2">
    <property type="entry name" value="4-DIPHOSPHOCYTIDYL-2-C-METHYL-D-ERYTHRITOL KINASE, CHLOROPLASTIC"/>
    <property type="match status" value="1"/>
</dbReference>
<dbReference type="PIRSF" id="PIRSF010376">
    <property type="entry name" value="IspE"/>
    <property type="match status" value="1"/>
</dbReference>
<keyword evidence="5 9" id="KW-0547">Nucleotide-binding</keyword>
<name>A0A2N0UMM8_9FIRM</name>
<evidence type="ECO:0000256" key="7">
    <source>
        <dbReference type="ARBA" id="ARBA00022840"/>
    </source>
</evidence>
<feature type="binding site" evidence="9">
    <location>
        <begin position="95"/>
        <end position="105"/>
    </location>
    <ligand>
        <name>ATP</name>
        <dbReference type="ChEBI" id="CHEBI:30616"/>
    </ligand>
</feature>
<accession>A0A2N0UMM8</accession>
<comment type="catalytic activity">
    <reaction evidence="9">
        <text>4-CDP-2-C-methyl-D-erythritol + ATP = 4-CDP-2-C-methyl-D-erythritol 2-phosphate + ADP + H(+)</text>
        <dbReference type="Rhea" id="RHEA:18437"/>
        <dbReference type="ChEBI" id="CHEBI:15378"/>
        <dbReference type="ChEBI" id="CHEBI:30616"/>
        <dbReference type="ChEBI" id="CHEBI:57823"/>
        <dbReference type="ChEBI" id="CHEBI:57919"/>
        <dbReference type="ChEBI" id="CHEBI:456216"/>
        <dbReference type="EC" id="2.7.1.148"/>
    </reaction>
</comment>
<dbReference type="InterPro" id="IPR013750">
    <property type="entry name" value="GHMP_kinase_C_dom"/>
</dbReference>
<comment type="function">
    <text evidence="9">Catalyzes the phosphorylation of the position 2 hydroxy group of 4-diphosphocytidyl-2C-methyl-D-erythritol.</text>
</comment>
<feature type="active site" evidence="9">
    <location>
        <position position="10"/>
    </location>
</feature>
<evidence type="ECO:0000256" key="9">
    <source>
        <dbReference type="HAMAP-Rule" id="MF_00061"/>
    </source>
</evidence>
<dbReference type="NCBIfam" id="TIGR00154">
    <property type="entry name" value="ispE"/>
    <property type="match status" value="1"/>
</dbReference>
<evidence type="ECO:0000256" key="8">
    <source>
        <dbReference type="ARBA" id="ARBA00032554"/>
    </source>
</evidence>
<keyword evidence="7 9" id="KW-0067">ATP-binding</keyword>
<organism evidence="12 13">
    <name type="scientific">Ruminococcus bromii</name>
    <dbReference type="NCBI Taxonomy" id="40518"/>
    <lineage>
        <taxon>Bacteria</taxon>
        <taxon>Bacillati</taxon>
        <taxon>Bacillota</taxon>
        <taxon>Clostridia</taxon>
        <taxon>Eubacteriales</taxon>
        <taxon>Oscillospiraceae</taxon>
        <taxon>Ruminococcus</taxon>
    </lineage>
</organism>
<dbReference type="Gene3D" id="3.30.70.890">
    <property type="entry name" value="GHMP kinase, C-terminal domain"/>
    <property type="match status" value="1"/>
</dbReference>
<dbReference type="InterPro" id="IPR014721">
    <property type="entry name" value="Ribsml_uS5_D2-typ_fold_subgr"/>
</dbReference>
<gene>
    <name evidence="9 12" type="primary">ispE</name>
    <name evidence="12" type="ORF">RBATCC27255_01250</name>
</gene>
<comment type="similarity">
    <text evidence="1 9">Belongs to the GHMP kinase family. IspE subfamily.</text>
</comment>
<keyword evidence="6 9" id="KW-0418">Kinase</keyword>
<dbReference type="InterPro" id="IPR036554">
    <property type="entry name" value="GHMP_kinase_C_sf"/>
</dbReference>
<evidence type="ECO:0000259" key="10">
    <source>
        <dbReference type="Pfam" id="PF00288"/>
    </source>
</evidence>
<dbReference type="RefSeq" id="WP_101029244.1">
    <property type="nucleotide sequence ID" value="NZ_CABMMZ010000063.1"/>
</dbReference>
<keyword evidence="9" id="KW-0414">Isoprene biosynthesis</keyword>
<dbReference type="Pfam" id="PF00288">
    <property type="entry name" value="GHMP_kinases_N"/>
    <property type="match status" value="1"/>
</dbReference>
<evidence type="ECO:0000256" key="5">
    <source>
        <dbReference type="ARBA" id="ARBA00022741"/>
    </source>
</evidence>
<feature type="domain" description="GHMP kinase N-terminal" evidence="10">
    <location>
        <begin position="67"/>
        <end position="145"/>
    </location>
</feature>
<evidence type="ECO:0000313" key="13">
    <source>
        <dbReference type="Proteomes" id="UP000233425"/>
    </source>
</evidence>
<dbReference type="InterPro" id="IPR006204">
    <property type="entry name" value="GHMP_kinase_N_dom"/>
</dbReference>
<comment type="pathway">
    <text evidence="9">Isoprenoid biosynthesis; isopentenyl diphosphate biosynthesis via DXP pathway; isopentenyl diphosphate from 1-deoxy-D-xylulose 5-phosphate: step 3/6.</text>
</comment>
<dbReference type="GO" id="GO:0016114">
    <property type="term" value="P:terpenoid biosynthetic process"/>
    <property type="evidence" value="ECO:0007669"/>
    <property type="project" value="UniProtKB-UniRule"/>
</dbReference>
<protein>
    <recommendedName>
        <fullName evidence="3 9">4-diphosphocytidyl-2-C-methyl-D-erythritol kinase</fullName>
        <shortName evidence="9">CMK</shortName>
        <ecNumber evidence="2 9">2.7.1.148</ecNumber>
    </recommendedName>
    <alternativeName>
        <fullName evidence="8 9">4-(cytidine-5'-diphospho)-2-C-methyl-D-erythritol kinase</fullName>
    </alternativeName>
</protein>